<evidence type="ECO:0000313" key="2">
    <source>
        <dbReference type="EMBL" id="OQU81214.1"/>
    </source>
</evidence>
<gene>
    <name evidence="2" type="ORF">SORBI_3006G028250</name>
</gene>
<evidence type="ECO:0000313" key="3">
    <source>
        <dbReference type="Proteomes" id="UP000000768"/>
    </source>
</evidence>
<feature type="compositionally biased region" description="Low complexity" evidence="1">
    <location>
        <begin position="137"/>
        <end position="154"/>
    </location>
</feature>
<feature type="region of interest" description="Disordered" evidence="1">
    <location>
        <begin position="1"/>
        <end position="28"/>
    </location>
</feature>
<evidence type="ECO:0000256" key="1">
    <source>
        <dbReference type="SAM" id="MobiDB-lite"/>
    </source>
</evidence>
<proteinExistence type="predicted"/>
<dbReference type="InParanoid" id="A0A1Z5RBR8"/>
<sequence length="160" mass="17279">MARLGRRSPWQRATTPRPPSLPVPGVGNRDATAADFLFLDARKKKKFSFTAVKIGDRDGEQKRKQNTPRVAASSVAWTRLSLARAPCPAPAKVELQLPPRAPLGQMKRLELAVSSPSFLSPLYFLCPRPLPTQVLASSNHTPLPSSSSRSSPSPCARAGA</sequence>
<name>A0A1Z5RBR8_SORBI</name>
<dbReference type="Gramene" id="OQU81214">
    <property type="protein sequence ID" value="OQU81214"/>
    <property type="gene ID" value="SORBI_3006G028250"/>
</dbReference>
<dbReference type="AlphaFoldDB" id="A0A1Z5RBR8"/>
<protein>
    <submittedName>
        <fullName evidence="2">Uncharacterized protein</fullName>
    </submittedName>
</protein>
<reference evidence="2 3" key="1">
    <citation type="journal article" date="2009" name="Nature">
        <title>The Sorghum bicolor genome and the diversification of grasses.</title>
        <authorList>
            <person name="Paterson A.H."/>
            <person name="Bowers J.E."/>
            <person name="Bruggmann R."/>
            <person name="Dubchak I."/>
            <person name="Grimwood J."/>
            <person name="Gundlach H."/>
            <person name="Haberer G."/>
            <person name="Hellsten U."/>
            <person name="Mitros T."/>
            <person name="Poliakov A."/>
            <person name="Schmutz J."/>
            <person name="Spannagl M."/>
            <person name="Tang H."/>
            <person name="Wang X."/>
            <person name="Wicker T."/>
            <person name="Bharti A.K."/>
            <person name="Chapman J."/>
            <person name="Feltus F.A."/>
            <person name="Gowik U."/>
            <person name="Grigoriev I.V."/>
            <person name="Lyons E."/>
            <person name="Maher C.A."/>
            <person name="Martis M."/>
            <person name="Narechania A."/>
            <person name="Otillar R.P."/>
            <person name="Penning B.W."/>
            <person name="Salamov A.A."/>
            <person name="Wang Y."/>
            <person name="Zhang L."/>
            <person name="Carpita N.C."/>
            <person name="Freeling M."/>
            <person name="Gingle A.R."/>
            <person name="Hash C.T."/>
            <person name="Keller B."/>
            <person name="Klein P."/>
            <person name="Kresovich S."/>
            <person name="McCann M.C."/>
            <person name="Ming R."/>
            <person name="Peterson D.G."/>
            <person name="Mehboob-ur-Rahman"/>
            <person name="Ware D."/>
            <person name="Westhoff P."/>
            <person name="Mayer K.F."/>
            <person name="Messing J."/>
            <person name="Rokhsar D.S."/>
        </authorList>
    </citation>
    <scope>NUCLEOTIDE SEQUENCE [LARGE SCALE GENOMIC DNA]</scope>
    <source>
        <strain evidence="3">cv. BTx623</strain>
    </source>
</reference>
<organism evidence="2 3">
    <name type="scientific">Sorghum bicolor</name>
    <name type="common">Sorghum</name>
    <name type="synonym">Sorghum vulgare</name>
    <dbReference type="NCBI Taxonomy" id="4558"/>
    <lineage>
        <taxon>Eukaryota</taxon>
        <taxon>Viridiplantae</taxon>
        <taxon>Streptophyta</taxon>
        <taxon>Embryophyta</taxon>
        <taxon>Tracheophyta</taxon>
        <taxon>Spermatophyta</taxon>
        <taxon>Magnoliopsida</taxon>
        <taxon>Liliopsida</taxon>
        <taxon>Poales</taxon>
        <taxon>Poaceae</taxon>
        <taxon>PACMAD clade</taxon>
        <taxon>Panicoideae</taxon>
        <taxon>Andropogonodae</taxon>
        <taxon>Andropogoneae</taxon>
        <taxon>Sorghinae</taxon>
        <taxon>Sorghum</taxon>
    </lineage>
</organism>
<dbReference type="Proteomes" id="UP000000768">
    <property type="component" value="Chromosome 6"/>
</dbReference>
<keyword evidence="3" id="KW-1185">Reference proteome</keyword>
<accession>A0A1Z5RBR8</accession>
<feature type="region of interest" description="Disordered" evidence="1">
    <location>
        <begin position="135"/>
        <end position="160"/>
    </location>
</feature>
<reference evidence="3" key="2">
    <citation type="journal article" date="2018" name="Plant J.">
        <title>The Sorghum bicolor reference genome: improved assembly, gene annotations, a transcriptome atlas, and signatures of genome organization.</title>
        <authorList>
            <person name="McCormick R.F."/>
            <person name="Truong S.K."/>
            <person name="Sreedasyam A."/>
            <person name="Jenkins J."/>
            <person name="Shu S."/>
            <person name="Sims D."/>
            <person name="Kennedy M."/>
            <person name="Amirebrahimi M."/>
            <person name="Weers B.D."/>
            <person name="McKinley B."/>
            <person name="Mattison A."/>
            <person name="Morishige D.T."/>
            <person name="Grimwood J."/>
            <person name="Schmutz J."/>
            <person name="Mullet J.E."/>
        </authorList>
    </citation>
    <scope>NUCLEOTIDE SEQUENCE [LARGE SCALE GENOMIC DNA]</scope>
    <source>
        <strain evidence="3">cv. BTx623</strain>
    </source>
</reference>
<dbReference type="EMBL" id="CM000765">
    <property type="protein sequence ID" value="OQU81214.1"/>
    <property type="molecule type" value="Genomic_DNA"/>
</dbReference>